<reference evidence="3" key="1">
    <citation type="journal article" date="2021" name="Proc. Natl. Acad. Sci. U.S.A.">
        <title>A Catalog of Tens of Thousands of Viruses from Human Metagenomes Reveals Hidden Associations with Chronic Diseases.</title>
        <authorList>
            <person name="Tisza M.J."/>
            <person name="Buck C.B."/>
        </authorList>
    </citation>
    <scope>NUCLEOTIDE SEQUENCE</scope>
    <source>
        <strain evidence="3">Ct8aS59</strain>
    </source>
</reference>
<proteinExistence type="predicted"/>
<accession>A0A8S5TSX2</accession>
<dbReference type="InterPro" id="IPR046258">
    <property type="entry name" value="DUF6291"/>
</dbReference>
<sequence length="240" mass="28046">MQWFAGYKRQHGRSNKTLPQNLRHGSAEIREKKAMKESFVFHKDYIEDLPNQYKTEFIQATINYGLYGENPPFKDGTLEMALWAKIARRIDAEAEKYKEISEKRKEAAQKRYQQYQQRTKPAREEPAKNEQAEQKATTPEESPAELQTAKPKKAAAFIKPTVEEIRAYCEERKNGLDAQAFFDFYESKGWKVGAAKMKDWRASVRTWEQRRKNENTGGSKKAGAMWGKENEIPEDYFNLM</sequence>
<protein>
    <recommendedName>
        <fullName evidence="2">DUF6291 domain-containing protein</fullName>
    </recommendedName>
</protein>
<organism evidence="3">
    <name type="scientific">Siphoviridae sp. ct8aS59</name>
    <dbReference type="NCBI Taxonomy" id="2825365"/>
    <lineage>
        <taxon>Viruses</taxon>
        <taxon>Duplodnaviria</taxon>
        <taxon>Heunggongvirae</taxon>
        <taxon>Uroviricota</taxon>
        <taxon>Caudoviricetes</taxon>
    </lineage>
</organism>
<dbReference type="Pfam" id="PF19808">
    <property type="entry name" value="DUF6291"/>
    <property type="match status" value="1"/>
</dbReference>
<feature type="compositionally biased region" description="Basic and acidic residues" evidence="1">
    <location>
        <begin position="121"/>
        <end position="133"/>
    </location>
</feature>
<evidence type="ECO:0000259" key="2">
    <source>
        <dbReference type="Pfam" id="PF19808"/>
    </source>
</evidence>
<feature type="region of interest" description="Disordered" evidence="1">
    <location>
        <begin position="1"/>
        <end position="20"/>
    </location>
</feature>
<feature type="region of interest" description="Disordered" evidence="1">
    <location>
        <begin position="108"/>
        <end position="152"/>
    </location>
</feature>
<feature type="domain" description="DUF6291" evidence="2">
    <location>
        <begin position="39"/>
        <end position="113"/>
    </location>
</feature>
<evidence type="ECO:0000256" key="1">
    <source>
        <dbReference type="SAM" id="MobiDB-lite"/>
    </source>
</evidence>
<dbReference type="EMBL" id="BK015922">
    <property type="protein sequence ID" value="DAF85305.1"/>
    <property type="molecule type" value="Genomic_DNA"/>
</dbReference>
<feature type="region of interest" description="Disordered" evidence="1">
    <location>
        <begin position="208"/>
        <end position="227"/>
    </location>
</feature>
<name>A0A8S5TSX2_9CAUD</name>
<evidence type="ECO:0000313" key="3">
    <source>
        <dbReference type="EMBL" id="DAF85305.1"/>
    </source>
</evidence>